<dbReference type="RefSeq" id="XP_001794490.1">
    <property type="nucleotide sequence ID" value="XM_001794438.1"/>
</dbReference>
<dbReference type="InParanoid" id="Q0UWB8"/>
<evidence type="ECO:0000256" key="1">
    <source>
        <dbReference type="SAM" id="MobiDB-lite"/>
    </source>
</evidence>
<protein>
    <submittedName>
        <fullName evidence="2">Uncharacterized protein</fullName>
    </submittedName>
</protein>
<organism evidence="2 3">
    <name type="scientific">Phaeosphaeria nodorum (strain SN15 / ATCC MYA-4574 / FGSC 10173)</name>
    <name type="common">Glume blotch fungus</name>
    <name type="synonym">Parastagonospora nodorum</name>
    <dbReference type="NCBI Taxonomy" id="321614"/>
    <lineage>
        <taxon>Eukaryota</taxon>
        <taxon>Fungi</taxon>
        <taxon>Dikarya</taxon>
        <taxon>Ascomycota</taxon>
        <taxon>Pezizomycotina</taxon>
        <taxon>Dothideomycetes</taxon>
        <taxon>Pleosporomycetidae</taxon>
        <taxon>Pleosporales</taxon>
        <taxon>Pleosporineae</taxon>
        <taxon>Phaeosphaeriaceae</taxon>
        <taxon>Parastagonospora</taxon>
    </lineage>
</organism>
<name>Q0UWB8_PHANO</name>
<dbReference type="AlphaFoldDB" id="Q0UWB8"/>
<feature type="region of interest" description="Disordered" evidence="1">
    <location>
        <begin position="1"/>
        <end position="30"/>
    </location>
</feature>
<dbReference type="GeneID" id="5971353"/>
<accession>Q0UWB8</accession>
<dbReference type="EMBL" id="CH445329">
    <property type="protein sequence ID" value="EAT89151.1"/>
    <property type="molecule type" value="Genomic_DNA"/>
</dbReference>
<feature type="region of interest" description="Disordered" evidence="1">
    <location>
        <begin position="44"/>
        <end position="65"/>
    </location>
</feature>
<proteinExistence type="predicted"/>
<feature type="compositionally biased region" description="Basic residues" evidence="1">
    <location>
        <begin position="1"/>
        <end position="23"/>
    </location>
</feature>
<evidence type="ECO:0000313" key="3">
    <source>
        <dbReference type="Proteomes" id="UP000001055"/>
    </source>
</evidence>
<evidence type="ECO:0000313" key="2">
    <source>
        <dbReference type="EMBL" id="EAT89151.1"/>
    </source>
</evidence>
<reference evidence="3" key="1">
    <citation type="journal article" date="2007" name="Plant Cell">
        <title>Dothideomycete-plant interactions illuminated by genome sequencing and EST analysis of the wheat pathogen Stagonospora nodorum.</title>
        <authorList>
            <person name="Hane J.K."/>
            <person name="Lowe R.G."/>
            <person name="Solomon P.S."/>
            <person name="Tan K.C."/>
            <person name="Schoch C.L."/>
            <person name="Spatafora J.W."/>
            <person name="Crous P.W."/>
            <person name="Kodira C."/>
            <person name="Birren B.W."/>
            <person name="Galagan J.E."/>
            <person name="Torriani S.F."/>
            <person name="McDonald B.A."/>
            <person name="Oliver R.P."/>
        </authorList>
    </citation>
    <scope>NUCLEOTIDE SEQUENCE [LARGE SCALE GENOMIC DNA]</scope>
    <source>
        <strain evidence="3">SN15 / ATCC MYA-4574 / FGSC 10173</strain>
    </source>
</reference>
<sequence length="98" mass="10998">MTRYSTRVHHFTPRNHDKHHSSHNRSPPVPKRWGWVGCSLSGEVPASDNIGRKTGTSGPLPQREAQRTTLTAAKISLGFPIRHKTNRQDCDDGADIYL</sequence>
<dbReference type="Proteomes" id="UP000001055">
    <property type="component" value="Unassembled WGS sequence"/>
</dbReference>
<dbReference type="KEGG" id="pno:SNOG_03946"/>
<gene>
    <name evidence="2" type="ORF">SNOG_03946</name>
</gene>